<evidence type="ECO:0000313" key="3">
    <source>
        <dbReference type="Proteomes" id="UP000411588"/>
    </source>
</evidence>
<keyword evidence="1" id="KW-0472">Membrane</keyword>
<gene>
    <name evidence="2" type="ORF">SAMEA1402399_03551</name>
</gene>
<proteinExistence type="predicted"/>
<keyword evidence="1" id="KW-1133">Transmembrane helix</keyword>
<dbReference type="AlphaFoldDB" id="A0AB74QHR9"/>
<dbReference type="GO" id="GO:0016301">
    <property type="term" value="F:kinase activity"/>
    <property type="evidence" value="ECO:0007669"/>
    <property type="project" value="UniProtKB-KW"/>
</dbReference>
<evidence type="ECO:0000256" key="1">
    <source>
        <dbReference type="SAM" id="Phobius"/>
    </source>
</evidence>
<dbReference type="Proteomes" id="UP000411588">
    <property type="component" value="Unassembled WGS sequence"/>
</dbReference>
<evidence type="ECO:0000313" key="2">
    <source>
        <dbReference type="EMBL" id="VFD35463.1"/>
    </source>
</evidence>
<reference evidence="2 3" key="1">
    <citation type="submission" date="2019-02" db="EMBL/GenBank/DDBJ databases">
        <authorList>
            <consortium name="Pathogen Informatics"/>
        </authorList>
    </citation>
    <scope>NUCLEOTIDE SEQUENCE [LARGE SCALE GENOMIC DNA]</scope>
    <source>
        <strain evidence="3">clo34</strain>
    </source>
</reference>
<protein>
    <submittedName>
        <fullName evidence="2">Sensor histidine kinase virs</fullName>
    </submittedName>
</protein>
<keyword evidence="1" id="KW-0812">Transmembrane</keyword>
<keyword evidence="2" id="KW-0808">Transferase</keyword>
<dbReference type="EMBL" id="CAADAN010000017">
    <property type="protein sequence ID" value="VFD35463.1"/>
    <property type="molecule type" value="Genomic_DNA"/>
</dbReference>
<organism evidence="2 3">
    <name type="scientific">Clostridioides difficile</name>
    <name type="common">Peptoclostridium difficile</name>
    <dbReference type="NCBI Taxonomy" id="1496"/>
    <lineage>
        <taxon>Bacteria</taxon>
        <taxon>Bacillati</taxon>
        <taxon>Bacillota</taxon>
        <taxon>Clostridia</taxon>
        <taxon>Peptostreptococcales</taxon>
        <taxon>Peptostreptococcaceae</taxon>
        <taxon>Clostridioides</taxon>
    </lineage>
</organism>
<sequence>MRTYYNYFYKIGIVKYIVSFFLFDVYHPLIKDVISINLFFVVTSNVISSEEALLVFSYDNAKVDIYYYLIIIIII</sequence>
<name>A0AB74QHR9_CLODI</name>
<keyword evidence="2" id="KW-0418">Kinase</keyword>
<feature type="transmembrane region" description="Helical" evidence="1">
    <location>
        <begin position="7"/>
        <end position="26"/>
    </location>
</feature>
<accession>A0AB74QHR9</accession>
<comment type="caution">
    <text evidence="2">The sequence shown here is derived from an EMBL/GenBank/DDBJ whole genome shotgun (WGS) entry which is preliminary data.</text>
</comment>